<keyword evidence="5" id="KW-0732">Signal</keyword>
<dbReference type="InterPro" id="IPR036034">
    <property type="entry name" value="PDZ_sf"/>
</dbReference>
<protein>
    <recommendedName>
        <fullName evidence="6">PDZ domain-containing protein</fullName>
    </recommendedName>
</protein>
<gene>
    <name evidence="7" type="ORF">GCM10007167_09320</name>
</gene>
<evidence type="ECO:0000256" key="3">
    <source>
        <dbReference type="SAM" id="Coils"/>
    </source>
</evidence>
<comment type="caution">
    <text evidence="7">The sequence shown here is derived from an EMBL/GenBank/DDBJ whole genome shotgun (WGS) entry which is preliminary data.</text>
</comment>
<evidence type="ECO:0000256" key="4">
    <source>
        <dbReference type="SAM" id="MobiDB-lite"/>
    </source>
</evidence>
<dbReference type="SMART" id="SM00228">
    <property type="entry name" value="PDZ"/>
    <property type="match status" value="2"/>
</dbReference>
<feature type="region of interest" description="Disordered" evidence="4">
    <location>
        <begin position="288"/>
        <end position="309"/>
    </location>
</feature>
<feature type="coiled-coil region" evidence="3">
    <location>
        <begin position="27"/>
        <end position="64"/>
    </location>
</feature>
<dbReference type="Pfam" id="PF13180">
    <property type="entry name" value="PDZ_2"/>
    <property type="match status" value="2"/>
</dbReference>
<dbReference type="AlphaFoldDB" id="A0A918YYP5"/>
<dbReference type="EMBL" id="BNCF01000004">
    <property type="protein sequence ID" value="GHE29684.1"/>
    <property type="molecule type" value="Genomic_DNA"/>
</dbReference>
<sequence>MRRILSPMPLLGGAIALALAFGALAQADSSEAKRKELEAARAELERAARKVAELSRELGEFDGRPMAFQHVLKRRPLLGVVLAPDGKGGARIAAVTPESGAAKAGLRSGDVIVAIEGQPIAGDDADARLARTRELLRELKADRPVSVTYERDGRRATAQVTPRVADDIAMFRFDRDGDVLVTRAPRAGRRHVEVIEGEALAPLVAPRVRTEILTLGPDGACAGGAKGKDGEKCRIRVLSEAFRWSGLNLASVDERLGRYFGTDSGVLVLSAGEGLEALQPGDVIRKVDGKPVSTPREAMDALRGKPEGSRVSVEYLRDRRTASAELTVPKARRIPLPPVPPAPPAPPVPRAPAAPEAPPAPPAPPVPPDTLAFVESFDLTVEAPDPAALAAAVREAMPVVAPYPARVD</sequence>
<keyword evidence="2" id="KW-0720">Serine protease</keyword>
<feature type="compositionally biased region" description="Pro residues" evidence="4">
    <location>
        <begin position="335"/>
        <end position="368"/>
    </location>
</feature>
<dbReference type="PANTHER" id="PTHR22939:SF129">
    <property type="entry name" value="SERINE PROTEASE HTRA2, MITOCHONDRIAL"/>
    <property type="match status" value="1"/>
</dbReference>
<proteinExistence type="inferred from homology"/>
<evidence type="ECO:0000313" key="7">
    <source>
        <dbReference type="EMBL" id="GHE29684.1"/>
    </source>
</evidence>
<dbReference type="SUPFAM" id="SSF50156">
    <property type="entry name" value="PDZ domain-like"/>
    <property type="match status" value="2"/>
</dbReference>
<dbReference type="PANTHER" id="PTHR22939">
    <property type="entry name" value="SERINE PROTEASE FAMILY S1C HTRA-RELATED"/>
    <property type="match status" value="1"/>
</dbReference>
<reference evidence="7" key="1">
    <citation type="journal article" date="2014" name="Int. J. Syst. Evol. Microbiol.">
        <title>Complete genome sequence of Corynebacterium casei LMG S-19264T (=DSM 44701T), isolated from a smear-ripened cheese.</title>
        <authorList>
            <consortium name="US DOE Joint Genome Institute (JGI-PGF)"/>
            <person name="Walter F."/>
            <person name="Albersmeier A."/>
            <person name="Kalinowski J."/>
            <person name="Ruckert C."/>
        </authorList>
    </citation>
    <scope>NUCLEOTIDE SEQUENCE</scope>
    <source>
        <strain evidence="7">KCTC 32020</strain>
    </source>
</reference>
<reference evidence="7" key="2">
    <citation type="submission" date="2020-09" db="EMBL/GenBank/DDBJ databases">
        <authorList>
            <person name="Sun Q."/>
            <person name="Kim S."/>
        </authorList>
    </citation>
    <scope>NUCLEOTIDE SEQUENCE</scope>
    <source>
        <strain evidence="7">KCTC 32020</strain>
    </source>
</reference>
<accession>A0A918YYP5</accession>
<evidence type="ECO:0000256" key="1">
    <source>
        <dbReference type="ARBA" id="ARBA00010541"/>
    </source>
</evidence>
<dbReference type="OrthoDB" id="5953789at2"/>
<dbReference type="RefSeq" id="WP_146474529.1">
    <property type="nucleotide sequence ID" value="NZ_BNCF01000004.1"/>
</dbReference>
<keyword evidence="8" id="KW-1185">Reference proteome</keyword>
<evidence type="ECO:0000259" key="6">
    <source>
        <dbReference type="PROSITE" id="PS50106"/>
    </source>
</evidence>
<keyword evidence="3" id="KW-0175">Coiled coil</keyword>
<evidence type="ECO:0000313" key="8">
    <source>
        <dbReference type="Proteomes" id="UP000636453"/>
    </source>
</evidence>
<keyword evidence="2" id="KW-0378">Hydrolase</keyword>
<feature type="domain" description="PDZ" evidence="6">
    <location>
        <begin position="78"/>
        <end position="151"/>
    </location>
</feature>
<feature type="compositionally biased region" description="Basic and acidic residues" evidence="4">
    <location>
        <begin position="297"/>
        <end position="308"/>
    </location>
</feature>
<organism evidence="7 8">
    <name type="scientific">Vulcaniibacterium thermophilum</name>
    <dbReference type="NCBI Taxonomy" id="1169913"/>
    <lineage>
        <taxon>Bacteria</taxon>
        <taxon>Pseudomonadati</taxon>
        <taxon>Pseudomonadota</taxon>
        <taxon>Gammaproteobacteria</taxon>
        <taxon>Lysobacterales</taxon>
        <taxon>Lysobacteraceae</taxon>
        <taxon>Vulcaniibacterium</taxon>
    </lineage>
</organism>
<name>A0A918YYP5_9GAMM</name>
<feature type="region of interest" description="Disordered" evidence="4">
    <location>
        <begin position="329"/>
        <end position="371"/>
    </location>
</feature>
<evidence type="ECO:0000256" key="5">
    <source>
        <dbReference type="SAM" id="SignalP"/>
    </source>
</evidence>
<dbReference type="PROSITE" id="PS50106">
    <property type="entry name" value="PDZ"/>
    <property type="match status" value="1"/>
</dbReference>
<feature type="chain" id="PRO_5036834708" description="PDZ domain-containing protein" evidence="5">
    <location>
        <begin position="26"/>
        <end position="408"/>
    </location>
</feature>
<evidence type="ECO:0000256" key="2">
    <source>
        <dbReference type="ARBA" id="ARBA00022825"/>
    </source>
</evidence>
<dbReference type="InterPro" id="IPR001478">
    <property type="entry name" value="PDZ"/>
</dbReference>
<comment type="similarity">
    <text evidence="1">Belongs to the peptidase S1C family.</text>
</comment>
<dbReference type="Proteomes" id="UP000636453">
    <property type="component" value="Unassembled WGS sequence"/>
</dbReference>
<feature type="signal peptide" evidence="5">
    <location>
        <begin position="1"/>
        <end position="25"/>
    </location>
</feature>
<keyword evidence="2" id="KW-0645">Protease</keyword>
<dbReference type="Gene3D" id="2.30.42.10">
    <property type="match status" value="2"/>
</dbReference>